<evidence type="ECO:0000256" key="2">
    <source>
        <dbReference type="PROSITE-ProRule" id="PRU00335"/>
    </source>
</evidence>
<keyword evidence="1 2" id="KW-0238">DNA-binding</keyword>
<protein>
    <submittedName>
        <fullName evidence="4">TetR family transcriptional regulator</fullName>
    </submittedName>
</protein>
<dbReference type="AlphaFoldDB" id="A0AA44UQI2"/>
<feature type="domain" description="HTH tetR-type" evidence="3">
    <location>
        <begin position="31"/>
        <end position="91"/>
    </location>
</feature>
<dbReference type="PROSITE" id="PS50977">
    <property type="entry name" value="HTH_TETR_2"/>
    <property type="match status" value="1"/>
</dbReference>
<name>A0AA44UQI2_PSEA5</name>
<dbReference type="InterPro" id="IPR009057">
    <property type="entry name" value="Homeodomain-like_sf"/>
</dbReference>
<gene>
    <name evidence="4" type="ORF">ATL51_3119</name>
</gene>
<dbReference type="InterPro" id="IPR001647">
    <property type="entry name" value="HTH_TetR"/>
</dbReference>
<dbReference type="PANTHER" id="PTHR30055">
    <property type="entry name" value="HTH-TYPE TRANSCRIPTIONAL REGULATOR RUTR"/>
    <property type="match status" value="1"/>
</dbReference>
<evidence type="ECO:0000259" key="3">
    <source>
        <dbReference type="PROSITE" id="PS50977"/>
    </source>
</evidence>
<evidence type="ECO:0000256" key="1">
    <source>
        <dbReference type="ARBA" id="ARBA00023125"/>
    </source>
</evidence>
<reference evidence="4 5" key="1">
    <citation type="submission" date="2017-11" db="EMBL/GenBank/DDBJ databases">
        <title>Sequencing the genomes of 1000 actinobacteria strains.</title>
        <authorList>
            <person name="Klenk H.-P."/>
        </authorList>
    </citation>
    <scope>NUCLEOTIDE SEQUENCE [LARGE SCALE GENOMIC DNA]</scope>
    <source>
        <strain evidence="4 5">DSM 44104</strain>
    </source>
</reference>
<comment type="caution">
    <text evidence="4">The sequence shown here is derived from an EMBL/GenBank/DDBJ whole genome shotgun (WGS) entry which is preliminary data.</text>
</comment>
<evidence type="ECO:0000313" key="5">
    <source>
        <dbReference type="Proteomes" id="UP000232453"/>
    </source>
</evidence>
<dbReference type="SUPFAM" id="SSF46689">
    <property type="entry name" value="Homeodomain-like"/>
    <property type="match status" value="1"/>
</dbReference>
<dbReference type="PANTHER" id="PTHR30055:SF226">
    <property type="entry name" value="HTH-TYPE TRANSCRIPTIONAL REGULATOR PKSA"/>
    <property type="match status" value="1"/>
</dbReference>
<organism evidence="4 5">
    <name type="scientific">Pseudonocardia alni</name>
    <name type="common">Amycolata alni</name>
    <dbReference type="NCBI Taxonomy" id="33907"/>
    <lineage>
        <taxon>Bacteria</taxon>
        <taxon>Bacillati</taxon>
        <taxon>Actinomycetota</taxon>
        <taxon>Actinomycetes</taxon>
        <taxon>Pseudonocardiales</taxon>
        <taxon>Pseudonocardiaceae</taxon>
        <taxon>Pseudonocardia</taxon>
    </lineage>
</organism>
<dbReference type="Gene3D" id="1.10.357.10">
    <property type="entry name" value="Tetracycline Repressor, domain 2"/>
    <property type="match status" value="1"/>
</dbReference>
<evidence type="ECO:0000313" key="4">
    <source>
        <dbReference type="EMBL" id="PKB31430.1"/>
    </source>
</evidence>
<dbReference type="EMBL" id="PHUJ01000003">
    <property type="protein sequence ID" value="PKB31430.1"/>
    <property type="molecule type" value="Genomic_DNA"/>
</dbReference>
<dbReference type="GO" id="GO:0000976">
    <property type="term" value="F:transcription cis-regulatory region binding"/>
    <property type="evidence" value="ECO:0007669"/>
    <property type="project" value="TreeGrafter"/>
</dbReference>
<dbReference type="InterPro" id="IPR050109">
    <property type="entry name" value="HTH-type_TetR-like_transc_reg"/>
</dbReference>
<dbReference type="Pfam" id="PF00440">
    <property type="entry name" value="TetR_N"/>
    <property type="match status" value="1"/>
</dbReference>
<dbReference type="Proteomes" id="UP000232453">
    <property type="component" value="Unassembled WGS sequence"/>
</dbReference>
<dbReference type="InterPro" id="IPR036271">
    <property type="entry name" value="Tet_transcr_reg_TetR-rel_C_sf"/>
</dbReference>
<sequence>MLPDTAPCQDVVMAHSVTRPHRGVSAADRTAARRGRLLVAGREQIADGGIAGASIDAVCRRAGLTKRYFYESFDGLDGLLVALFDEAVSALGGALGEALTVAPPDFELRVRTAVRTVLDTLSADRGWSRLWAEAQAHPALRARRHAALDGFVAALSAELTAPGTRRQDPATTLLVLVAGVTELVERRLQDDLDIGDDALVDQLVLIGVAACAPLRPGAADGGQTG</sequence>
<dbReference type="SUPFAM" id="SSF48498">
    <property type="entry name" value="Tetracyclin repressor-like, C-terminal domain"/>
    <property type="match status" value="1"/>
</dbReference>
<proteinExistence type="predicted"/>
<accession>A0AA44UQI2</accession>
<feature type="DNA-binding region" description="H-T-H motif" evidence="2">
    <location>
        <begin position="54"/>
        <end position="73"/>
    </location>
</feature>
<dbReference type="GO" id="GO:0003700">
    <property type="term" value="F:DNA-binding transcription factor activity"/>
    <property type="evidence" value="ECO:0007669"/>
    <property type="project" value="TreeGrafter"/>
</dbReference>